<evidence type="ECO:0000256" key="3">
    <source>
        <dbReference type="ARBA" id="ARBA00022553"/>
    </source>
</evidence>
<dbReference type="eggNOG" id="COG4191">
    <property type="taxonomic scope" value="Bacteria"/>
</dbReference>
<dbReference type="RefSeq" id="WP_008582390.1">
    <property type="nucleotide sequence ID" value="NZ_CP007035.1"/>
</dbReference>
<sequence>MPKKMLLLLCCFIFFAGRGFCAVDTTSYVLSPRLIQVRDLALSEDETNTLTIRDINKMHFEAEKDKSIGISKSTFWVQFSIKNNSASDSLYVLLENPTLNTLFFYTTINGAVTDSLHSGREVAFSQRLERMTNFVYKVRLKPGNTATIFLKIRSPTPMHLPVFIGSGEALYNREATNNMVFGIYLGIVLIMVLYHIFIKFTVADSSYTYYIFFIFFVGAAQVVLRGYGQMYLWKDNPAVGMASINISGVLSGIATALFVKHFLQTRNVAPKMDRVLNLLILGYCVAAIAQFLNYPYVAFNLINFIAAIGSVVALTTGVIAYRKKIRSSVFFLFAFSIFLLSVIVYVARSAGMVPYSLFTNYILEIGSAVQITLLSLALADKINTYRRNQEIARREALRVSKENERLVREQNVILEKEVQNRTEELSQTNEELKGAMKKLQDAQSKLVETEKMASLGQLTAGIAHEINNPINFVTSNIRPLEDDVADLGKIIKMYEALDLSNEIRPQIEQIEEFKKDIDFGYVNEEITTLLSGIREGASRTSEIVKGLRSFARVDEASWKRVNINDGLDSTILLVKNLFPKDFELVKKLGDIPKIECAPGSINQVFMNIITNGIQAIKEQQQTTAMTGRLEITTSEERGYVVISIKDNGPGIPEAVKKKIFEPFFTTKDVGEGTGLGLSIVQGIIDEHNGLIRVDTESGQGTTFVISLPVR</sequence>
<proteinExistence type="predicted"/>
<keyword evidence="5" id="KW-0812">Transmembrane</keyword>
<keyword evidence="6" id="KW-0732">Signal</keyword>
<feature type="transmembrane region" description="Helical" evidence="5">
    <location>
        <begin position="358"/>
        <end position="379"/>
    </location>
</feature>
<protein>
    <recommendedName>
        <fullName evidence="2">histidine kinase</fullName>
        <ecNumber evidence="2">2.7.13.3</ecNumber>
    </recommendedName>
</protein>
<evidence type="ECO:0000259" key="7">
    <source>
        <dbReference type="PROSITE" id="PS50109"/>
    </source>
</evidence>
<feature type="chain" id="PRO_5004787909" description="histidine kinase" evidence="6">
    <location>
        <begin position="22"/>
        <end position="710"/>
    </location>
</feature>
<dbReference type="AlphaFoldDB" id="W0ET62"/>
<dbReference type="KEGG" id="nso:NIASO_00050"/>
<dbReference type="PRINTS" id="PR00344">
    <property type="entry name" value="BCTRLSENSOR"/>
</dbReference>
<feature type="transmembrane region" description="Helical" evidence="5">
    <location>
        <begin position="328"/>
        <end position="346"/>
    </location>
</feature>
<dbReference type="Pfam" id="PF07696">
    <property type="entry name" value="7TMR-DISMED2"/>
    <property type="match status" value="1"/>
</dbReference>
<dbReference type="Gene3D" id="3.30.565.10">
    <property type="entry name" value="Histidine kinase-like ATPase, C-terminal domain"/>
    <property type="match status" value="1"/>
</dbReference>
<dbReference type="SUPFAM" id="SSF47384">
    <property type="entry name" value="Homodimeric domain of signal transducing histidine kinase"/>
    <property type="match status" value="1"/>
</dbReference>
<feature type="domain" description="Histidine kinase" evidence="7">
    <location>
        <begin position="461"/>
        <end position="710"/>
    </location>
</feature>
<organism evidence="8 9">
    <name type="scientific">Niabella soli DSM 19437</name>
    <dbReference type="NCBI Taxonomy" id="929713"/>
    <lineage>
        <taxon>Bacteria</taxon>
        <taxon>Pseudomonadati</taxon>
        <taxon>Bacteroidota</taxon>
        <taxon>Chitinophagia</taxon>
        <taxon>Chitinophagales</taxon>
        <taxon>Chitinophagaceae</taxon>
        <taxon>Niabella</taxon>
    </lineage>
</organism>
<dbReference type="Proteomes" id="UP000003586">
    <property type="component" value="Chromosome"/>
</dbReference>
<dbReference type="HOGENOM" id="CLU_000445_105_2_10"/>
<dbReference type="PANTHER" id="PTHR43065:SF50">
    <property type="entry name" value="HISTIDINE KINASE"/>
    <property type="match status" value="1"/>
</dbReference>
<dbReference type="PANTHER" id="PTHR43065">
    <property type="entry name" value="SENSOR HISTIDINE KINASE"/>
    <property type="match status" value="1"/>
</dbReference>
<feature type="coiled-coil region" evidence="4">
    <location>
        <begin position="411"/>
        <end position="452"/>
    </location>
</feature>
<name>W0ET62_9BACT</name>
<dbReference type="InterPro" id="IPR011623">
    <property type="entry name" value="7TMR_DISM_rcpt_extracell_dom1"/>
</dbReference>
<dbReference type="CDD" id="cd00082">
    <property type="entry name" value="HisKA"/>
    <property type="match status" value="1"/>
</dbReference>
<keyword evidence="4" id="KW-0175">Coiled coil</keyword>
<evidence type="ECO:0000256" key="2">
    <source>
        <dbReference type="ARBA" id="ARBA00012438"/>
    </source>
</evidence>
<dbReference type="SMART" id="SM00387">
    <property type="entry name" value="HATPase_c"/>
    <property type="match status" value="1"/>
</dbReference>
<feature type="signal peptide" evidence="6">
    <location>
        <begin position="1"/>
        <end position="21"/>
    </location>
</feature>
<dbReference type="InterPro" id="IPR003594">
    <property type="entry name" value="HATPase_dom"/>
</dbReference>
<feature type="transmembrane region" description="Helical" evidence="5">
    <location>
        <begin position="179"/>
        <end position="197"/>
    </location>
</feature>
<dbReference type="Gene3D" id="2.60.40.2380">
    <property type="match status" value="1"/>
</dbReference>
<keyword evidence="9" id="KW-1185">Reference proteome</keyword>
<dbReference type="InterPro" id="IPR005467">
    <property type="entry name" value="His_kinase_dom"/>
</dbReference>
<accession>W0ET62</accession>
<dbReference type="EC" id="2.7.13.3" evidence="2"/>
<evidence type="ECO:0000313" key="9">
    <source>
        <dbReference type="Proteomes" id="UP000003586"/>
    </source>
</evidence>
<keyword evidence="5" id="KW-0472">Membrane</keyword>
<evidence type="ECO:0000256" key="4">
    <source>
        <dbReference type="SAM" id="Coils"/>
    </source>
</evidence>
<dbReference type="Gene3D" id="1.10.287.130">
    <property type="match status" value="1"/>
</dbReference>
<dbReference type="InterPro" id="IPR003661">
    <property type="entry name" value="HisK_dim/P_dom"/>
</dbReference>
<evidence type="ECO:0000256" key="1">
    <source>
        <dbReference type="ARBA" id="ARBA00000085"/>
    </source>
</evidence>
<comment type="catalytic activity">
    <reaction evidence="1">
        <text>ATP + protein L-histidine = ADP + protein N-phospho-L-histidine.</text>
        <dbReference type="EC" id="2.7.13.3"/>
    </reaction>
</comment>
<dbReference type="EMBL" id="CP007035">
    <property type="protein sequence ID" value="AHF14020.1"/>
    <property type="molecule type" value="Genomic_DNA"/>
</dbReference>
<dbReference type="InterPro" id="IPR004358">
    <property type="entry name" value="Sig_transdc_His_kin-like_C"/>
</dbReference>
<evidence type="ECO:0000256" key="6">
    <source>
        <dbReference type="SAM" id="SignalP"/>
    </source>
</evidence>
<feature type="transmembrane region" description="Helical" evidence="5">
    <location>
        <begin position="209"/>
        <end position="227"/>
    </location>
</feature>
<dbReference type="InterPro" id="IPR036890">
    <property type="entry name" value="HATPase_C_sf"/>
</dbReference>
<reference evidence="8 9" key="1">
    <citation type="submission" date="2013-12" db="EMBL/GenBank/DDBJ databases">
        <authorList>
            <consortium name="DOE Joint Genome Institute"/>
            <person name="Eisen J."/>
            <person name="Huntemann M."/>
            <person name="Han J."/>
            <person name="Chen A."/>
            <person name="Kyrpides N."/>
            <person name="Mavromatis K."/>
            <person name="Markowitz V."/>
            <person name="Palaniappan K."/>
            <person name="Ivanova N."/>
            <person name="Schaumberg A."/>
            <person name="Pati A."/>
            <person name="Liolios K."/>
            <person name="Nordberg H.P."/>
            <person name="Cantor M.N."/>
            <person name="Hua S.X."/>
            <person name="Woyke T."/>
        </authorList>
    </citation>
    <scope>NUCLEOTIDE SEQUENCE [LARGE SCALE GENOMIC DNA]</scope>
    <source>
        <strain evidence="9">DSM 19437</strain>
    </source>
</reference>
<dbReference type="InterPro" id="IPR036097">
    <property type="entry name" value="HisK_dim/P_sf"/>
</dbReference>
<feature type="transmembrane region" description="Helical" evidence="5">
    <location>
        <begin position="239"/>
        <end position="263"/>
    </location>
</feature>
<dbReference type="SUPFAM" id="SSF55874">
    <property type="entry name" value="ATPase domain of HSP90 chaperone/DNA topoisomerase II/histidine kinase"/>
    <property type="match status" value="1"/>
</dbReference>
<keyword evidence="3" id="KW-0597">Phosphoprotein</keyword>
<gene>
    <name evidence="8" type="ORF">NIASO_00050</name>
</gene>
<dbReference type="SMART" id="SM00388">
    <property type="entry name" value="HisKA"/>
    <property type="match status" value="1"/>
</dbReference>
<dbReference type="GO" id="GO:0000155">
    <property type="term" value="F:phosphorelay sensor kinase activity"/>
    <property type="evidence" value="ECO:0007669"/>
    <property type="project" value="InterPro"/>
</dbReference>
<dbReference type="InterPro" id="IPR011622">
    <property type="entry name" value="7TMR_DISM_rcpt_extracell_dom2"/>
</dbReference>
<dbReference type="STRING" id="929713.NIASO_00050"/>
<dbReference type="Pfam" id="PF02518">
    <property type="entry name" value="HATPase_c"/>
    <property type="match status" value="1"/>
</dbReference>
<evidence type="ECO:0000313" key="8">
    <source>
        <dbReference type="EMBL" id="AHF14020.1"/>
    </source>
</evidence>
<dbReference type="Pfam" id="PF07695">
    <property type="entry name" value="7TMR-DISM_7TM"/>
    <property type="match status" value="1"/>
</dbReference>
<feature type="transmembrane region" description="Helical" evidence="5">
    <location>
        <begin position="275"/>
        <end position="292"/>
    </location>
</feature>
<evidence type="ECO:0000256" key="5">
    <source>
        <dbReference type="SAM" id="Phobius"/>
    </source>
</evidence>
<feature type="transmembrane region" description="Helical" evidence="5">
    <location>
        <begin position="298"/>
        <end position="321"/>
    </location>
</feature>
<dbReference type="PROSITE" id="PS50109">
    <property type="entry name" value="HIS_KIN"/>
    <property type="match status" value="1"/>
</dbReference>
<keyword evidence="5" id="KW-1133">Transmembrane helix</keyword>